<dbReference type="EMBL" id="GGEC01069733">
    <property type="protein sequence ID" value="MBX50217.1"/>
    <property type="molecule type" value="Transcribed_RNA"/>
</dbReference>
<dbReference type="AlphaFoldDB" id="A0A2P2P684"/>
<sequence>MGSHMSTSVKSMIFSSTPPSSVSGLGGFSIT</sequence>
<feature type="compositionally biased region" description="Polar residues" evidence="1">
    <location>
        <begin position="1"/>
        <end position="23"/>
    </location>
</feature>
<accession>A0A2P2P684</accession>
<proteinExistence type="predicted"/>
<reference evidence="2" key="1">
    <citation type="submission" date="2018-02" db="EMBL/GenBank/DDBJ databases">
        <title>Rhizophora mucronata_Transcriptome.</title>
        <authorList>
            <person name="Meera S.P."/>
            <person name="Sreeshan A."/>
            <person name="Augustine A."/>
        </authorList>
    </citation>
    <scope>NUCLEOTIDE SEQUENCE</scope>
    <source>
        <tissue evidence="2">Leaf</tissue>
    </source>
</reference>
<evidence type="ECO:0000313" key="2">
    <source>
        <dbReference type="EMBL" id="MBX50217.1"/>
    </source>
</evidence>
<protein>
    <submittedName>
        <fullName evidence="2">Uncharacterized protein</fullName>
    </submittedName>
</protein>
<name>A0A2P2P684_RHIMU</name>
<evidence type="ECO:0000256" key="1">
    <source>
        <dbReference type="SAM" id="MobiDB-lite"/>
    </source>
</evidence>
<organism evidence="2">
    <name type="scientific">Rhizophora mucronata</name>
    <name type="common">Asiatic mangrove</name>
    <dbReference type="NCBI Taxonomy" id="61149"/>
    <lineage>
        <taxon>Eukaryota</taxon>
        <taxon>Viridiplantae</taxon>
        <taxon>Streptophyta</taxon>
        <taxon>Embryophyta</taxon>
        <taxon>Tracheophyta</taxon>
        <taxon>Spermatophyta</taxon>
        <taxon>Magnoliopsida</taxon>
        <taxon>eudicotyledons</taxon>
        <taxon>Gunneridae</taxon>
        <taxon>Pentapetalae</taxon>
        <taxon>rosids</taxon>
        <taxon>fabids</taxon>
        <taxon>Malpighiales</taxon>
        <taxon>Rhizophoraceae</taxon>
        <taxon>Rhizophora</taxon>
    </lineage>
</organism>
<feature type="region of interest" description="Disordered" evidence="1">
    <location>
        <begin position="1"/>
        <end position="31"/>
    </location>
</feature>